<evidence type="ECO:0000313" key="2">
    <source>
        <dbReference type="EMBL" id="KAG1903769.1"/>
    </source>
</evidence>
<feature type="region of interest" description="Disordered" evidence="1">
    <location>
        <begin position="39"/>
        <end position="65"/>
    </location>
</feature>
<gene>
    <name evidence="2" type="ORF">F5891DRAFT_1184718</name>
</gene>
<dbReference type="EMBL" id="JABBWK010000011">
    <property type="protein sequence ID" value="KAG1903769.1"/>
    <property type="molecule type" value="Genomic_DNA"/>
</dbReference>
<dbReference type="RefSeq" id="XP_041229344.1">
    <property type="nucleotide sequence ID" value="XM_041366478.1"/>
</dbReference>
<protein>
    <submittedName>
        <fullName evidence="2">Uncharacterized protein</fullName>
    </submittedName>
</protein>
<sequence>MSTPVPDTPPSTPPLDTLISVPRFLEIELANRLPTESTMAQKNISSLGQKTVPSTTSSAPTRRASPRKAVSGLCLPNSNRGGSYCYKRLLFGGSNHINVPLKLLSGQLPRMQCFFCRQGGEVATCSSCTSFAACFTANGFQGCIPGQLMDQWKCPKCLQDAGKPIPYAIPTLSVGGSRFGMSSEPLVIYNIYFDNAHSGNPAEASARLLESMCYGRYIGNPRSLDALQLKFTDLADGKSKKQIAWNRSVILEHQQSSRLIIIINTHANPEDGRLLYGSGKFASLDAILSHILDLSVIKNYRKSFLFLVTCGGFVKYALEELKSSCQWFSSAIAFGADSVDPLLVSTQFLFTLMDFHIFGCEPFDLAVHRAYKKEVASHTSVYIANQSQVGRLIECAWRRRPNGVDVRCCNTPAKYVATRPHKGKDVAIFRCREKTHPEGVTRVQYIEPLLDADGVRKIYGKRGDFRYMFEFV</sequence>
<comment type="caution">
    <text evidence="2">The sequence shown here is derived from an EMBL/GenBank/DDBJ whole genome shotgun (WGS) entry which is preliminary data.</text>
</comment>
<feature type="compositionally biased region" description="Low complexity" evidence="1">
    <location>
        <begin position="53"/>
        <end position="65"/>
    </location>
</feature>
<dbReference type="GeneID" id="64660776"/>
<name>A0AAD4EF05_9AGAM</name>
<reference evidence="2" key="1">
    <citation type="journal article" date="2020" name="New Phytol.">
        <title>Comparative genomics reveals dynamic genome evolution in host specialist ectomycorrhizal fungi.</title>
        <authorList>
            <person name="Lofgren L.A."/>
            <person name="Nguyen N.H."/>
            <person name="Vilgalys R."/>
            <person name="Ruytinx J."/>
            <person name="Liao H.L."/>
            <person name="Branco S."/>
            <person name="Kuo A."/>
            <person name="LaButti K."/>
            <person name="Lipzen A."/>
            <person name="Andreopoulos W."/>
            <person name="Pangilinan J."/>
            <person name="Riley R."/>
            <person name="Hundley H."/>
            <person name="Na H."/>
            <person name="Barry K."/>
            <person name="Grigoriev I.V."/>
            <person name="Stajich J.E."/>
            <person name="Kennedy P.G."/>
        </authorList>
    </citation>
    <scope>NUCLEOTIDE SEQUENCE</scope>
    <source>
        <strain evidence="2">FC203</strain>
    </source>
</reference>
<evidence type="ECO:0000256" key="1">
    <source>
        <dbReference type="SAM" id="MobiDB-lite"/>
    </source>
</evidence>
<dbReference type="AlphaFoldDB" id="A0AAD4EF05"/>
<proteinExistence type="predicted"/>
<organism evidence="2 3">
    <name type="scientific">Suillus fuscotomentosus</name>
    <dbReference type="NCBI Taxonomy" id="1912939"/>
    <lineage>
        <taxon>Eukaryota</taxon>
        <taxon>Fungi</taxon>
        <taxon>Dikarya</taxon>
        <taxon>Basidiomycota</taxon>
        <taxon>Agaricomycotina</taxon>
        <taxon>Agaricomycetes</taxon>
        <taxon>Agaricomycetidae</taxon>
        <taxon>Boletales</taxon>
        <taxon>Suillineae</taxon>
        <taxon>Suillaceae</taxon>
        <taxon>Suillus</taxon>
    </lineage>
</organism>
<evidence type="ECO:0000313" key="3">
    <source>
        <dbReference type="Proteomes" id="UP001195769"/>
    </source>
</evidence>
<feature type="compositionally biased region" description="Polar residues" evidence="1">
    <location>
        <begin position="39"/>
        <end position="52"/>
    </location>
</feature>
<dbReference type="Proteomes" id="UP001195769">
    <property type="component" value="Unassembled WGS sequence"/>
</dbReference>
<accession>A0AAD4EF05</accession>
<keyword evidence="3" id="KW-1185">Reference proteome</keyword>